<gene>
    <name evidence="1" type="ORF">HYR64_02885</name>
</gene>
<name>A0A931LTV1_FIMGI</name>
<dbReference type="PANTHER" id="PTHR38075:SF1">
    <property type="entry name" value="DUF4139 DOMAIN-CONTAINING PROTEIN"/>
    <property type="match status" value="1"/>
</dbReference>
<accession>A0A931LTV1</accession>
<sequence>MIGTIAFAAALARLAGPGAVEVTVYNQGFGFVKEVRDLNLSSGAQSVRIEDVASSIEPTSVGIRSLTDPMAFEVLEQNYQYDLISPLAILNKSVGKRVRFIRTIGQQKDVLEGVLISSPTAVVGTPDGSQHTYNGMVIRTDDGRIVLSPMGEIEVTEVPEGLISKPTLLWNLNVAKPGANTIELSYITQGMNWNADYVLMLGGIGESANLRGWVTVNNASGATYRNAKLKLLAGDVQRAPAPRPYGRAGAGVMEMKAAAAPFQEESLFEYHLYTLQRPATIADREIKQLSLLEATGLKVTKKLIVDALMNYGMYYPSEGEIGSGIIKPQVRLEFVNSKENGLGIPLPKGKVKVYQRDASGSVQMLGEDAIEHTPKDEKLSLVVGRSFDIVAERKRLSFHVLTPRRWEETFQIELRNRKETADTVHVIERHWGDWRITDASDKWEKLDANAMQFVVELKAGEVRKVKYTVETTW</sequence>
<protein>
    <recommendedName>
        <fullName evidence="3">DUF4139 domain-containing protein</fullName>
    </recommendedName>
</protein>
<reference evidence="1" key="1">
    <citation type="submission" date="2020-07" db="EMBL/GenBank/DDBJ databases">
        <title>Huge and variable diversity of episymbiotic CPR bacteria and DPANN archaea in groundwater ecosystems.</title>
        <authorList>
            <person name="He C.Y."/>
            <person name="Keren R."/>
            <person name="Whittaker M."/>
            <person name="Farag I.F."/>
            <person name="Doudna J."/>
            <person name="Cate J.H.D."/>
            <person name="Banfield J.F."/>
        </authorList>
    </citation>
    <scope>NUCLEOTIDE SEQUENCE</scope>
    <source>
        <strain evidence="1">NC_groundwater_17_Pr7_B-0.1um_64_12</strain>
    </source>
</reference>
<evidence type="ECO:0008006" key="3">
    <source>
        <dbReference type="Google" id="ProtNLM"/>
    </source>
</evidence>
<evidence type="ECO:0000313" key="2">
    <source>
        <dbReference type="Proteomes" id="UP000727962"/>
    </source>
</evidence>
<comment type="caution">
    <text evidence="1">The sequence shown here is derived from an EMBL/GenBank/DDBJ whole genome shotgun (WGS) entry which is preliminary data.</text>
</comment>
<dbReference type="AlphaFoldDB" id="A0A931LTV1"/>
<proteinExistence type="predicted"/>
<organism evidence="1 2">
    <name type="scientific">Fimbriimonas ginsengisoli</name>
    <dbReference type="NCBI Taxonomy" id="1005039"/>
    <lineage>
        <taxon>Bacteria</taxon>
        <taxon>Bacillati</taxon>
        <taxon>Armatimonadota</taxon>
        <taxon>Fimbriimonadia</taxon>
        <taxon>Fimbriimonadales</taxon>
        <taxon>Fimbriimonadaceae</taxon>
        <taxon>Fimbriimonas</taxon>
    </lineage>
</organism>
<dbReference type="Proteomes" id="UP000727962">
    <property type="component" value="Unassembled WGS sequence"/>
</dbReference>
<dbReference type="PANTHER" id="PTHR38075">
    <property type="entry name" value="DUF4139 DOMAIN-CONTAINING PROTEIN"/>
    <property type="match status" value="1"/>
</dbReference>
<dbReference type="EMBL" id="JACOSL010000020">
    <property type="protein sequence ID" value="MBI1756033.1"/>
    <property type="molecule type" value="Genomic_DNA"/>
</dbReference>
<evidence type="ECO:0000313" key="1">
    <source>
        <dbReference type="EMBL" id="MBI1756033.1"/>
    </source>
</evidence>